<feature type="transmembrane region" description="Helical" evidence="7">
    <location>
        <begin position="691"/>
        <end position="714"/>
    </location>
</feature>
<dbReference type="AlphaFoldDB" id="A0A176WP92"/>
<dbReference type="EMBL" id="LVLJ01000305">
    <property type="protein sequence ID" value="OAE34889.1"/>
    <property type="molecule type" value="Genomic_DNA"/>
</dbReference>
<dbReference type="InterPro" id="IPR001204">
    <property type="entry name" value="Phos_transporter"/>
</dbReference>
<feature type="transmembrane region" description="Helical" evidence="7">
    <location>
        <begin position="251"/>
        <end position="272"/>
    </location>
</feature>
<evidence type="ECO:0000256" key="2">
    <source>
        <dbReference type="ARBA" id="ARBA00022448"/>
    </source>
</evidence>
<comment type="subcellular location">
    <subcellularLocation>
        <location evidence="1 7">Membrane</location>
        <topology evidence="1 7">Multi-pass membrane protein</topology>
    </subcellularLocation>
</comment>
<evidence type="ECO:0000313" key="8">
    <source>
        <dbReference type="EMBL" id="OAE34889.1"/>
    </source>
</evidence>
<feature type="transmembrane region" description="Helical" evidence="7">
    <location>
        <begin position="358"/>
        <end position="383"/>
    </location>
</feature>
<evidence type="ECO:0000256" key="7">
    <source>
        <dbReference type="RuleBase" id="RU363058"/>
    </source>
</evidence>
<sequence length="854" mass="91510">MRGENWSRRAVGYRGSSKARERARWGRTALPGGGVWANFVGQRPGKGLGSLGSMAYSSEIRIRTRSPLAPFHFRVWLTSGHSAGRASTKSTSLICANYCVTLTHLLASTRLASTRLDSSSRSRFLCSRMLWLLRCDCRALCSGFGIRILSSSGRPGCYIVHLPVSLVLHGNELESTPSLAASDPGRNPSSRRAAGDSGQVVAAAADMAALPEYVWLVVVGAFVAFGFGWGTGANDVANAFGTSVGSKTLTLRQAVIIASIFEFAGALLLGRVSTNTIASGIADINAFSRDPEVYAYGMVCALAVGTVWLIFTSWMGLNVSSTHSIIGGIIGFALVWDGANAVTWAEKDDGAFPPYKGVVAIVLSWFIAPVLTGLAAAIIFFVVRTFVLRRQNAYALSFWTLPPFVLITTFINMYFIFTKGAKKALSSDDSWTDAKAAWVSAIVAAGVTLLCIFVALPLLKKMAARQFDTEGRPIPQPVVPVATEMTAADIERAHGHNFTHPVAPLPVELSNWQKFSKAATRGMDVDIHAFVKTDEKLTEIHEAAELFEPRVEYAFSYLQVFSAICVIFAHGAGEVGYMAGPMATIWDVYQKGSLSSSVKPPVWIVLIGAIGLVIGLATYGYNVTRAMGVKLAKLTPTRGFAAELATAFVIMIASQYGLPTSSSQCITGAIIGVGLLEGSKGVNWTQFLKQFASWVATLFVIGTVVAAVFAQGVYAPSKLSGKEVSRYEDRVTELTNTMYADFNASLQQYRVPSESGLLVNLPAATWAQLNETVATNAVVAKTLVDPKLTQTVHIEAVLDSFYHSLSLMQNYTVFTLGQNTVFPGANVCSDPATGGANSTSPCQSPTLLPAEYVQ</sequence>
<comment type="similarity">
    <text evidence="7">Belongs to the inorganic phosphate transporter (PiT) (TC 2.A.20) family.</text>
</comment>
<keyword evidence="6 7" id="KW-0472">Membrane</keyword>
<keyword evidence="2 7" id="KW-0813">Transport</keyword>
<evidence type="ECO:0000313" key="9">
    <source>
        <dbReference type="Proteomes" id="UP000077202"/>
    </source>
</evidence>
<name>A0A176WP92_MARPO</name>
<comment type="function">
    <text evidence="7">Sodium-phosphate symporter.</text>
</comment>
<feature type="transmembrane region" description="Helical" evidence="7">
    <location>
        <begin position="437"/>
        <end position="459"/>
    </location>
</feature>
<evidence type="ECO:0000256" key="4">
    <source>
        <dbReference type="ARBA" id="ARBA00022692"/>
    </source>
</evidence>
<dbReference type="Proteomes" id="UP000077202">
    <property type="component" value="Unassembled WGS sequence"/>
</dbReference>
<organism evidence="8 9">
    <name type="scientific">Marchantia polymorpha subsp. ruderalis</name>
    <dbReference type="NCBI Taxonomy" id="1480154"/>
    <lineage>
        <taxon>Eukaryota</taxon>
        <taxon>Viridiplantae</taxon>
        <taxon>Streptophyta</taxon>
        <taxon>Embryophyta</taxon>
        <taxon>Marchantiophyta</taxon>
        <taxon>Marchantiopsida</taxon>
        <taxon>Marchantiidae</taxon>
        <taxon>Marchantiales</taxon>
        <taxon>Marchantiaceae</taxon>
        <taxon>Marchantia</taxon>
    </lineage>
</organism>
<feature type="transmembrane region" description="Helical" evidence="7">
    <location>
        <begin position="293"/>
        <end position="311"/>
    </location>
</feature>
<feature type="transmembrane region" description="Helical" evidence="7">
    <location>
        <begin position="213"/>
        <end position="231"/>
    </location>
</feature>
<comment type="caution">
    <text evidence="8">The sequence shown here is derived from an EMBL/GenBank/DDBJ whole genome shotgun (WGS) entry which is preliminary data.</text>
</comment>
<dbReference type="Pfam" id="PF01384">
    <property type="entry name" value="PHO4"/>
    <property type="match status" value="1"/>
</dbReference>
<keyword evidence="3 7" id="KW-0592">Phosphate transport</keyword>
<feature type="transmembrane region" description="Helical" evidence="7">
    <location>
        <begin position="600"/>
        <end position="619"/>
    </location>
</feature>
<dbReference type="PANTHER" id="PTHR11101">
    <property type="entry name" value="PHOSPHATE TRANSPORTER"/>
    <property type="match status" value="1"/>
</dbReference>
<evidence type="ECO:0000256" key="3">
    <source>
        <dbReference type="ARBA" id="ARBA00022592"/>
    </source>
</evidence>
<evidence type="ECO:0000256" key="5">
    <source>
        <dbReference type="ARBA" id="ARBA00022989"/>
    </source>
</evidence>
<keyword evidence="5 7" id="KW-1133">Transmembrane helix</keyword>
<dbReference type="GO" id="GO:0005315">
    <property type="term" value="F:phosphate transmembrane transporter activity"/>
    <property type="evidence" value="ECO:0007669"/>
    <property type="project" value="InterPro"/>
</dbReference>
<gene>
    <name evidence="8" type="ORF">AXG93_1587s1200</name>
</gene>
<proteinExistence type="inferred from homology"/>
<keyword evidence="4 7" id="KW-0812">Transmembrane</keyword>
<dbReference type="GO" id="GO:0016020">
    <property type="term" value="C:membrane"/>
    <property type="evidence" value="ECO:0007669"/>
    <property type="project" value="UniProtKB-SubCell"/>
</dbReference>
<dbReference type="PANTHER" id="PTHR11101:SF94">
    <property type="entry name" value="PHOSPHATE TRANSPORTER"/>
    <property type="match status" value="1"/>
</dbReference>
<reference evidence="8" key="1">
    <citation type="submission" date="2016-03" db="EMBL/GenBank/DDBJ databases">
        <title>Mechanisms controlling the formation of the plant cell surface in tip-growing cells are functionally conserved among land plants.</title>
        <authorList>
            <person name="Honkanen S."/>
            <person name="Jones V.A."/>
            <person name="Morieri G."/>
            <person name="Champion C."/>
            <person name="Hetherington A.J."/>
            <person name="Kelly S."/>
            <person name="Saint-Marcoux D."/>
            <person name="Proust H."/>
            <person name="Prescott H."/>
            <person name="Dolan L."/>
        </authorList>
    </citation>
    <scope>NUCLEOTIDE SEQUENCE [LARGE SCALE GENOMIC DNA]</scope>
    <source>
        <tissue evidence="8">Whole gametophyte</tissue>
    </source>
</reference>
<accession>A0A176WP92</accession>
<evidence type="ECO:0000256" key="6">
    <source>
        <dbReference type="ARBA" id="ARBA00023136"/>
    </source>
</evidence>
<evidence type="ECO:0000256" key="1">
    <source>
        <dbReference type="ARBA" id="ARBA00004141"/>
    </source>
</evidence>
<protein>
    <recommendedName>
        <fullName evidence="7">Phosphate transporter</fullName>
    </recommendedName>
</protein>
<keyword evidence="9" id="KW-1185">Reference proteome</keyword>
<feature type="transmembrane region" description="Helical" evidence="7">
    <location>
        <begin position="560"/>
        <end position="580"/>
    </location>
</feature>
<feature type="transmembrane region" description="Helical" evidence="7">
    <location>
        <begin position="395"/>
        <end position="417"/>
    </location>
</feature>
<dbReference type="GO" id="GO:0035435">
    <property type="term" value="P:phosphate ion transmembrane transport"/>
    <property type="evidence" value="ECO:0007669"/>
    <property type="project" value="TreeGrafter"/>
</dbReference>